<gene>
    <name evidence="1" type="ORF">CHA01nite_18350</name>
</gene>
<dbReference type="AlphaFoldDB" id="A0A511YLK9"/>
<evidence type="ECO:0000313" key="2">
    <source>
        <dbReference type="Proteomes" id="UP000321863"/>
    </source>
</evidence>
<dbReference type="Proteomes" id="UP000321863">
    <property type="component" value="Unassembled WGS sequence"/>
</dbReference>
<dbReference type="EMBL" id="BJYJ01000008">
    <property type="protein sequence ID" value="GEN76095.1"/>
    <property type="molecule type" value="Genomic_DNA"/>
</dbReference>
<proteinExistence type="predicted"/>
<accession>A0A511YLK9</accession>
<name>A0A511YLK9_9FLAO</name>
<protein>
    <submittedName>
        <fullName evidence="1">Uncharacterized protein</fullName>
    </submittedName>
</protein>
<reference evidence="1 2" key="1">
    <citation type="submission" date="2019-07" db="EMBL/GenBank/DDBJ databases">
        <title>Whole genome shotgun sequence of Chryseobacterium hagamense NBRC 105253.</title>
        <authorList>
            <person name="Hosoyama A."/>
            <person name="Uohara A."/>
            <person name="Ohji S."/>
            <person name="Ichikawa N."/>
        </authorList>
    </citation>
    <scope>NUCLEOTIDE SEQUENCE [LARGE SCALE GENOMIC DNA]</scope>
    <source>
        <strain evidence="1 2">NBRC 105253</strain>
    </source>
</reference>
<sequence length="55" mass="6504">MQFFPGILLRNFIVDKHFEDFMKSFRFEPHLSIQDQAAFVGFTDFKVAYKGGRND</sequence>
<organism evidence="1 2">
    <name type="scientific">Chryseobacterium hagamense</name>
    <dbReference type="NCBI Taxonomy" id="395935"/>
    <lineage>
        <taxon>Bacteria</taxon>
        <taxon>Pseudomonadati</taxon>
        <taxon>Bacteroidota</taxon>
        <taxon>Flavobacteriia</taxon>
        <taxon>Flavobacteriales</taxon>
        <taxon>Weeksellaceae</taxon>
        <taxon>Chryseobacterium group</taxon>
        <taxon>Chryseobacterium</taxon>
    </lineage>
</organism>
<evidence type="ECO:0000313" key="1">
    <source>
        <dbReference type="EMBL" id="GEN76095.1"/>
    </source>
</evidence>
<keyword evidence="2" id="KW-1185">Reference proteome</keyword>
<comment type="caution">
    <text evidence="1">The sequence shown here is derived from an EMBL/GenBank/DDBJ whole genome shotgun (WGS) entry which is preliminary data.</text>
</comment>